<evidence type="ECO:0000313" key="3">
    <source>
        <dbReference type="EMBL" id="KWF68273.1"/>
    </source>
</evidence>
<dbReference type="EMBL" id="LPJX01000026">
    <property type="protein sequence ID" value="KWF68273.1"/>
    <property type="molecule type" value="Genomic_DNA"/>
</dbReference>
<feature type="chain" id="PRO_5007291351" evidence="1">
    <location>
        <begin position="42"/>
        <end position="379"/>
    </location>
</feature>
<feature type="domain" description="AB hydrolase-1" evidence="2">
    <location>
        <begin position="110"/>
        <end position="352"/>
    </location>
</feature>
<keyword evidence="1" id="KW-0732">Signal</keyword>
<reference evidence="3 4" key="1">
    <citation type="submission" date="2015-11" db="EMBL/GenBank/DDBJ databases">
        <title>Expanding the genomic diversity of Burkholderia species for the development of highly accurate diagnostics.</title>
        <authorList>
            <person name="Sahl J."/>
            <person name="Keim P."/>
            <person name="Wagner D."/>
        </authorList>
    </citation>
    <scope>NUCLEOTIDE SEQUENCE [LARGE SCALE GENOMIC DNA]</scope>
    <source>
        <strain evidence="3 4">MSMB574WGS</strain>
    </source>
</reference>
<evidence type="ECO:0000259" key="2">
    <source>
        <dbReference type="Pfam" id="PF12697"/>
    </source>
</evidence>
<feature type="signal peptide" evidence="1">
    <location>
        <begin position="1"/>
        <end position="41"/>
    </location>
</feature>
<accession>A0A132F3R0</accession>
<dbReference type="Pfam" id="PF12697">
    <property type="entry name" value="Abhydrolase_6"/>
    <property type="match status" value="1"/>
</dbReference>
<evidence type="ECO:0000313" key="4">
    <source>
        <dbReference type="Proteomes" id="UP000061512"/>
    </source>
</evidence>
<name>A0A132F3R0_9BURK</name>
<proteinExistence type="predicted"/>
<dbReference type="AlphaFoldDB" id="A0A132F3R0"/>
<dbReference type="Proteomes" id="UP000061512">
    <property type="component" value="Unassembled WGS sequence"/>
</dbReference>
<dbReference type="Gene3D" id="3.40.50.1820">
    <property type="entry name" value="alpha/beta hydrolase"/>
    <property type="match status" value="1"/>
</dbReference>
<dbReference type="PANTHER" id="PTHR43689">
    <property type="entry name" value="HYDROLASE"/>
    <property type="match status" value="1"/>
</dbReference>
<gene>
    <name evidence="3" type="ORF">WT57_14355</name>
</gene>
<protein>
    <submittedName>
        <fullName evidence="3">Lysophospholipase</fullName>
    </submittedName>
</protein>
<organism evidence="3 4">
    <name type="scientific">Burkholderia pseudomultivorans</name>
    <dbReference type="NCBI Taxonomy" id="1207504"/>
    <lineage>
        <taxon>Bacteria</taxon>
        <taxon>Pseudomonadati</taxon>
        <taxon>Pseudomonadota</taxon>
        <taxon>Betaproteobacteria</taxon>
        <taxon>Burkholderiales</taxon>
        <taxon>Burkholderiaceae</taxon>
        <taxon>Burkholderia</taxon>
        <taxon>Burkholderia cepacia complex</taxon>
    </lineage>
</organism>
<comment type="caution">
    <text evidence="3">The sequence shown here is derived from an EMBL/GenBank/DDBJ whole genome shotgun (WGS) entry which is preliminary data.</text>
</comment>
<dbReference type="InterPro" id="IPR029058">
    <property type="entry name" value="AB_hydrolase_fold"/>
</dbReference>
<dbReference type="SUPFAM" id="SSF53474">
    <property type="entry name" value="alpha/beta-Hydrolases"/>
    <property type="match status" value="1"/>
</dbReference>
<dbReference type="InterPro" id="IPR000073">
    <property type="entry name" value="AB_hydrolase_1"/>
</dbReference>
<dbReference type="PANTHER" id="PTHR43689:SF8">
    <property type="entry name" value="ALPHA_BETA-HYDROLASES SUPERFAMILY PROTEIN"/>
    <property type="match status" value="1"/>
</dbReference>
<evidence type="ECO:0000256" key="1">
    <source>
        <dbReference type="SAM" id="SignalP"/>
    </source>
</evidence>
<sequence length="379" mass="42097">MRSSQPARIVTAMKPALHPHSAKKLLLALGVSGALHAPAFADDAVSLPLPDSAAMPKTYADQTVWRDMQKFLPPEFQWNDSQLPHEEWWNWHGNRLHLDTYRNPQAKVKVILFHGVGTNGRQMSMILGEQLARRGYETIAVDMPEYGMTEVAKGALIRYDDWVQAGSDLIDAERAKDDRPIVLYGLSAGGMLTYHVAALNGKVKGIVGMTFLDQRSQQVRDETARNLFMSRVGGPMTNLAAHTPLVRSMRIPMTMASKMSALVNDPAALKVWLSDRTSAGNAMTMAFLSSYMTYRPAVEPEDFAVCPVLLTQPAADRWTPLHLSEPFLQRIRKEPVKVVMLDNAGHYPLEQPGLSQMVDAIDGFYREVTTSAADTRTLP</sequence>